<evidence type="ECO:0000313" key="1">
    <source>
        <dbReference type="EMBL" id="QHS98848.1"/>
    </source>
</evidence>
<dbReference type="EMBL" id="MN739325">
    <property type="protein sequence ID" value="QHS98848.1"/>
    <property type="molecule type" value="Genomic_DNA"/>
</dbReference>
<accession>A0A6C0C5B9</accession>
<dbReference type="Gene3D" id="3.30.40.220">
    <property type="match status" value="1"/>
</dbReference>
<protein>
    <recommendedName>
        <fullName evidence="2">HNH endonuclease</fullName>
    </recommendedName>
</protein>
<sequence length="170" mass="20554">MSKKIFFTDKRTIDKLNNKKPVREVSNKWNKNHNLINKKNQISILNQLFLENDFEGKEFVKKEVERKVRSYKSQDIKKKIFNANKFIIYNDLMEKLVISKLKCYYCRCQCLLMYDSVREKKQWTLDRINNDLGHHNDNTVVCCLECNLKKGTMNDEKFKFTKQLRIKKLF</sequence>
<reference evidence="1" key="1">
    <citation type="journal article" date="2020" name="Nature">
        <title>Giant virus diversity and host interactions through global metagenomics.</title>
        <authorList>
            <person name="Schulz F."/>
            <person name="Roux S."/>
            <person name="Paez-Espino D."/>
            <person name="Jungbluth S."/>
            <person name="Walsh D.A."/>
            <person name="Denef V.J."/>
            <person name="McMahon K.D."/>
            <person name="Konstantinidis K.T."/>
            <person name="Eloe-Fadrosh E.A."/>
            <person name="Kyrpides N.C."/>
            <person name="Woyke T."/>
        </authorList>
    </citation>
    <scope>NUCLEOTIDE SEQUENCE</scope>
    <source>
        <strain evidence="1">GVMAG-M-3300020185-18</strain>
    </source>
</reference>
<organism evidence="1">
    <name type="scientific">viral metagenome</name>
    <dbReference type="NCBI Taxonomy" id="1070528"/>
    <lineage>
        <taxon>unclassified sequences</taxon>
        <taxon>metagenomes</taxon>
        <taxon>organismal metagenomes</taxon>
    </lineage>
</organism>
<dbReference type="AlphaFoldDB" id="A0A6C0C5B9"/>
<evidence type="ECO:0008006" key="2">
    <source>
        <dbReference type="Google" id="ProtNLM"/>
    </source>
</evidence>
<name>A0A6C0C5B9_9ZZZZ</name>
<proteinExistence type="predicted"/>